<proteinExistence type="predicted"/>
<evidence type="ECO:0000313" key="1">
    <source>
        <dbReference type="EMBL" id="MBB6350456.1"/>
    </source>
</evidence>
<keyword evidence="2" id="KW-1185">Reference proteome</keyword>
<dbReference type="Proteomes" id="UP000583800">
    <property type="component" value="Unassembled WGS sequence"/>
</dbReference>
<reference evidence="1 2" key="1">
    <citation type="submission" date="2020-08" db="EMBL/GenBank/DDBJ databases">
        <title>Sequencing the genomes of 1000 actinobacteria strains.</title>
        <authorList>
            <person name="Klenk H.-P."/>
        </authorList>
    </citation>
    <scope>NUCLEOTIDE SEQUENCE [LARGE SCALE GENOMIC DNA]</scope>
    <source>
        <strain evidence="1 2">DSM 45913</strain>
    </source>
</reference>
<accession>A0A7X0CB34</accession>
<dbReference type="RefSeq" id="WP_185088230.1">
    <property type="nucleotide sequence ID" value="NZ_JACHJB010000003.1"/>
</dbReference>
<evidence type="ECO:0000313" key="2">
    <source>
        <dbReference type="Proteomes" id="UP000583800"/>
    </source>
</evidence>
<protein>
    <submittedName>
        <fullName evidence="1">Uncharacterized protein</fullName>
    </submittedName>
</protein>
<dbReference type="EMBL" id="JACHJB010000003">
    <property type="protein sequence ID" value="MBB6350456.1"/>
    <property type="molecule type" value="Genomic_DNA"/>
</dbReference>
<organism evidence="1 2">
    <name type="scientific">Nonomuraea muscovyensis</name>
    <dbReference type="NCBI Taxonomy" id="1124761"/>
    <lineage>
        <taxon>Bacteria</taxon>
        <taxon>Bacillati</taxon>
        <taxon>Actinomycetota</taxon>
        <taxon>Actinomycetes</taxon>
        <taxon>Streptosporangiales</taxon>
        <taxon>Streptosporangiaceae</taxon>
        <taxon>Nonomuraea</taxon>
    </lineage>
</organism>
<dbReference type="AlphaFoldDB" id="A0A7X0CB34"/>
<gene>
    <name evidence="1" type="ORF">FHU36_007028</name>
</gene>
<sequence>MDRDVARAVTRLREVFDRYPRRPVLEGCPHCRGGVPVDEEHLFGLSIGLGGTIGTTDDVKALLPLLLERLVTGHELFPGTVFALLAREGLGDWPAAEREAVEGWLMAVWRSLLTGFPARAGAFGDAADFLADVARLVDPSPFLDTWDGLSGPEADRHLAGLVAAWARGARLPAEALAWLGRDRVRERLFAAFERDHAAAWADDLAAAYDLLAFGPQP</sequence>
<comment type="caution">
    <text evidence="1">The sequence shown here is derived from an EMBL/GenBank/DDBJ whole genome shotgun (WGS) entry which is preliminary data.</text>
</comment>
<name>A0A7X0CB34_9ACTN</name>